<dbReference type="Proteomes" id="UP000249254">
    <property type="component" value="Unassembled WGS sequence"/>
</dbReference>
<dbReference type="InterPro" id="IPR005000">
    <property type="entry name" value="Aldolase/citrate-lyase_domain"/>
</dbReference>
<dbReference type="GO" id="GO:0016832">
    <property type="term" value="F:aldehyde-lyase activity"/>
    <property type="evidence" value="ECO:0007669"/>
    <property type="project" value="TreeGrafter"/>
</dbReference>
<accession>A0A328ATW7</accession>
<keyword evidence="3" id="KW-0456">Lyase</keyword>
<dbReference type="SUPFAM" id="SSF51621">
    <property type="entry name" value="Phosphoenolpyruvate/pyruvate domain"/>
    <property type="match status" value="1"/>
</dbReference>
<dbReference type="InterPro" id="IPR040442">
    <property type="entry name" value="Pyrv_kinase-like_dom_sf"/>
</dbReference>
<dbReference type="InterPro" id="IPR050251">
    <property type="entry name" value="HpcH-HpaI_aldolase"/>
</dbReference>
<proteinExistence type="inferred from homology"/>
<protein>
    <submittedName>
        <fullName evidence="5">Aldolase</fullName>
    </submittedName>
</protein>
<dbReference type="OrthoDB" id="9802624at2"/>
<gene>
    <name evidence="5" type="ORF">DJ017_14790</name>
</gene>
<evidence type="ECO:0000256" key="1">
    <source>
        <dbReference type="ARBA" id="ARBA00005568"/>
    </source>
</evidence>
<dbReference type="Pfam" id="PF03328">
    <property type="entry name" value="HpcH_HpaI"/>
    <property type="match status" value="1"/>
</dbReference>
<dbReference type="GO" id="GO:0046872">
    <property type="term" value="F:metal ion binding"/>
    <property type="evidence" value="ECO:0007669"/>
    <property type="project" value="UniProtKB-KW"/>
</dbReference>
<reference evidence="6" key="1">
    <citation type="submission" date="2018-05" db="EMBL/GenBank/DDBJ databases">
        <authorList>
            <person name="Li X."/>
        </authorList>
    </citation>
    <scope>NUCLEOTIDE SEQUENCE [LARGE SCALE GENOMIC DNA]</scope>
    <source>
        <strain evidence="6">LX32</strain>
    </source>
</reference>
<name>A0A328ATW7_9CAUL</name>
<evidence type="ECO:0000256" key="3">
    <source>
        <dbReference type="ARBA" id="ARBA00023239"/>
    </source>
</evidence>
<dbReference type="InterPro" id="IPR015813">
    <property type="entry name" value="Pyrv/PenolPyrv_kinase-like_dom"/>
</dbReference>
<dbReference type="AlphaFoldDB" id="A0A328ATW7"/>
<evidence type="ECO:0000313" key="6">
    <source>
        <dbReference type="Proteomes" id="UP000249254"/>
    </source>
</evidence>
<dbReference type="PANTHER" id="PTHR30502:SF0">
    <property type="entry name" value="PHOSPHOENOLPYRUVATE CARBOXYLASE FAMILY PROTEIN"/>
    <property type="match status" value="1"/>
</dbReference>
<evidence type="ECO:0000259" key="4">
    <source>
        <dbReference type="Pfam" id="PF03328"/>
    </source>
</evidence>
<keyword evidence="2" id="KW-0479">Metal-binding</keyword>
<feature type="domain" description="HpcH/HpaI aldolase/citrate lyase" evidence="4">
    <location>
        <begin position="26"/>
        <end position="235"/>
    </location>
</feature>
<organism evidence="5 6">
    <name type="scientific">Phenylobacterium soli</name>
    <dbReference type="NCBI Taxonomy" id="2170551"/>
    <lineage>
        <taxon>Bacteria</taxon>
        <taxon>Pseudomonadati</taxon>
        <taxon>Pseudomonadota</taxon>
        <taxon>Alphaproteobacteria</taxon>
        <taxon>Caulobacterales</taxon>
        <taxon>Caulobacteraceae</taxon>
        <taxon>Phenylobacterium</taxon>
    </lineage>
</organism>
<comment type="caution">
    <text evidence="5">The sequence shown here is derived from an EMBL/GenBank/DDBJ whole genome shotgun (WGS) entry which is preliminary data.</text>
</comment>
<comment type="similarity">
    <text evidence="1">Belongs to the HpcH/HpaI aldolase family.</text>
</comment>
<dbReference type="EMBL" id="QFYQ01000001">
    <property type="protein sequence ID" value="RAK56378.1"/>
    <property type="molecule type" value="Genomic_DNA"/>
</dbReference>
<evidence type="ECO:0000256" key="2">
    <source>
        <dbReference type="ARBA" id="ARBA00022723"/>
    </source>
</evidence>
<sequence length="260" mass="27280">MAGNTLKSRLWAGEVLLGAWCMIPDALPAEALARAGYDWVLVDMQHGCMDFETALAMIRAIDLAGAAPIVRVPWNEPGIIGRLLDAGAMGVVIPMIQTAQDAQRAVEACLYPPAGRRSFGPVRVGLRDGPAYFKSANSQVLVIPMIETAEALEQVDAIAHTPGVDALFVGPFDLSIALGLPPGDNDGQPAFDEAIAQVASAARSSGVKMAVLSNADVAPRRLGQGFQMVSTTTDIAALSAVGRADLQAVRKSMTGPRHAR</sequence>
<dbReference type="PANTHER" id="PTHR30502">
    <property type="entry name" value="2-KETO-3-DEOXY-L-RHAMNONATE ALDOLASE"/>
    <property type="match status" value="1"/>
</dbReference>
<evidence type="ECO:0000313" key="5">
    <source>
        <dbReference type="EMBL" id="RAK56378.1"/>
    </source>
</evidence>
<keyword evidence="6" id="KW-1185">Reference proteome</keyword>
<dbReference type="Gene3D" id="3.20.20.60">
    <property type="entry name" value="Phosphoenolpyruvate-binding domains"/>
    <property type="match status" value="1"/>
</dbReference>
<dbReference type="GO" id="GO:0005737">
    <property type="term" value="C:cytoplasm"/>
    <property type="evidence" value="ECO:0007669"/>
    <property type="project" value="TreeGrafter"/>
</dbReference>